<dbReference type="OrthoDB" id="5333575at2"/>
<keyword evidence="1" id="KW-0732">Signal</keyword>
<protein>
    <submittedName>
        <fullName evidence="2">DUF481 domain-containing protein</fullName>
    </submittedName>
</protein>
<dbReference type="InterPro" id="IPR007433">
    <property type="entry name" value="DUF481"/>
</dbReference>
<comment type="caution">
    <text evidence="2">The sequence shown here is derived from an EMBL/GenBank/DDBJ whole genome shotgun (WGS) entry which is preliminary data.</text>
</comment>
<name>A0A4Y8UJJ8_9GAMM</name>
<accession>A0A4Y8UJJ8</accession>
<proteinExistence type="predicted"/>
<organism evidence="2 3">
    <name type="scientific">Gammaproteobacteria bacterium LSUCC0057</name>
    <dbReference type="NCBI Taxonomy" id="2559237"/>
    <lineage>
        <taxon>Bacteria</taxon>
        <taxon>Pseudomonadati</taxon>
        <taxon>Pseudomonadota</taxon>
        <taxon>Gammaproteobacteria</taxon>
        <taxon>Cellvibrionales</taxon>
        <taxon>Porticoccaceae</taxon>
        <taxon>SAR92 clade</taxon>
    </lineage>
</organism>
<sequence length="247" mass="28030">MLRKIIALPLLLLSAQSMATVIVQGLNEEVEGWVFKLAGSFAETTGKTEKTAYGASYSTEYNNGLNQFRSHGSLSYNETNGSTVSDNQLVHLRYVRKELAGPLRGEFFYQNQANDVNLVAERELVGGGLSYRDLNEQLSYHVMVGVMNEKEQHLTDSSQDRDVERMTISTQLQWTFKSKNRLNVVIYHQPNISEFDDYRTTLESTLIVPLGEHVDINFSYANNMNTTPFGDVPKRSTNFETSISYRF</sequence>
<dbReference type="EMBL" id="SPIA01000001">
    <property type="protein sequence ID" value="TFH68522.1"/>
    <property type="molecule type" value="Genomic_DNA"/>
</dbReference>
<feature type="chain" id="PRO_5021275191" evidence="1">
    <location>
        <begin position="20"/>
        <end position="247"/>
    </location>
</feature>
<dbReference type="Pfam" id="PF04338">
    <property type="entry name" value="DUF481"/>
    <property type="match status" value="1"/>
</dbReference>
<keyword evidence="3" id="KW-1185">Reference proteome</keyword>
<evidence type="ECO:0000256" key="1">
    <source>
        <dbReference type="SAM" id="SignalP"/>
    </source>
</evidence>
<dbReference type="Proteomes" id="UP000298133">
    <property type="component" value="Unassembled WGS sequence"/>
</dbReference>
<dbReference type="AlphaFoldDB" id="A0A4Y8UJJ8"/>
<feature type="signal peptide" evidence="1">
    <location>
        <begin position="1"/>
        <end position="19"/>
    </location>
</feature>
<evidence type="ECO:0000313" key="2">
    <source>
        <dbReference type="EMBL" id="TFH68522.1"/>
    </source>
</evidence>
<gene>
    <name evidence="2" type="ORF">E3W66_00755</name>
</gene>
<reference evidence="2 3" key="1">
    <citation type="submission" date="2019-03" db="EMBL/GenBank/DDBJ databases">
        <title>Draft genome of Gammaproteobacteria bacterium LSUCC0057, a member of the SAR92 clade.</title>
        <authorList>
            <person name="Lanclos V.C."/>
            <person name="Doiron C."/>
            <person name="Henson M.W."/>
            <person name="Thrash J.C."/>
        </authorList>
    </citation>
    <scope>NUCLEOTIDE SEQUENCE [LARGE SCALE GENOMIC DNA]</scope>
    <source>
        <strain evidence="2 3">LSUCC0057</strain>
    </source>
</reference>
<evidence type="ECO:0000313" key="3">
    <source>
        <dbReference type="Proteomes" id="UP000298133"/>
    </source>
</evidence>